<feature type="compositionally biased region" description="Low complexity" evidence="4">
    <location>
        <begin position="35"/>
        <end position="48"/>
    </location>
</feature>
<comment type="caution">
    <text evidence="6">The sequence shown here is derived from an EMBL/GenBank/DDBJ whole genome shotgun (WGS) entry which is preliminary data.</text>
</comment>
<evidence type="ECO:0000256" key="1">
    <source>
        <dbReference type="ARBA" id="ARBA00010088"/>
    </source>
</evidence>
<evidence type="ECO:0000256" key="2">
    <source>
        <dbReference type="ARBA" id="ARBA00022729"/>
    </source>
</evidence>
<proteinExistence type="inferred from homology"/>
<organism evidence="6 7">
    <name type="scientific">Streptomyces shaanxiensis</name>
    <dbReference type="NCBI Taxonomy" id="653357"/>
    <lineage>
        <taxon>Bacteria</taxon>
        <taxon>Bacillati</taxon>
        <taxon>Actinomycetota</taxon>
        <taxon>Actinomycetes</taxon>
        <taxon>Kitasatosporales</taxon>
        <taxon>Streptomycetaceae</taxon>
        <taxon>Streptomyces</taxon>
    </lineage>
</organism>
<feature type="compositionally biased region" description="Pro residues" evidence="4">
    <location>
        <begin position="24"/>
        <end position="34"/>
    </location>
</feature>
<keyword evidence="2" id="KW-0732">Signal</keyword>
<dbReference type="SUPFAM" id="SSF53474">
    <property type="entry name" value="alpha/beta-Hydrolases"/>
    <property type="match status" value="1"/>
</dbReference>
<gene>
    <name evidence="6" type="ORF">GCM10022233_42880</name>
</gene>
<dbReference type="Proteomes" id="UP001499984">
    <property type="component" value="Unassembled WGS sequence"/>
</dbReference>
<evidence type="ECO:0000313" key="7">
    <source>
        <dbReference type="Proteomes" id="UP001499984"/>
    </source>
</evidence>
<dbReference type="InterPro" id="IPR051601">
    <property type="entry name" value="Serine_prot/Carboxylest_S33"/>
</dbReference>
<feature type="compositionally biased region" description="Low complexity" evidence="4">
    <location>
        <begin position="1"/>
        <end position="23"/>
    </location>
</feature>
<dbReference type="GO" id="GO:0016787">
    <property type="term" value="F:hydrolase activity"/>
    <property type="evidence" value="ECO:0007669"/>
    <property type="project" value="UniProtKB-KW"/>
</dbReference>
<keyword evidence="3 6" id="KW-0378">Hydrolase</keyword>
<dbReference type="Gene3D" id="3.40.50.1820">
    <property type="entry name" value="alpha/beta hydrolase"/>
    <property type="match status" value="1"/>
</dbReference>
<sequence length="568" mass="59841">MTGSSPGTPSRTTSSPISSARTAPLPPAPPPAPTSPAAASTAGPRRGSTAGGLHRLVSRTAAGAALCLVGALTVAASPAAAAEPAPAIADPLARYHRQYLDWKSCLLGPDDQTGKELQQAGAQCADVTVPLNYADPDGRTITVAISRIRATDTAHRVGALLLNGGGPGGQTIGDPPWVRTAMKQVGERYDVVGVDPRFVGRSTPLDCHWPTGSFIRGAGIDRAGFDRAVALAEELAGRCRTSRGDVLPYVTTRNTARDMDVIRAVLGEPRISYLGYSYGTYLGQVYATMFPGRTDRVVLDGVVAPDSYNPRLLRGTEPANRHALKGWASWAAARDTAYGLGRTPGQVLAAVDSVQAAAGRTPLPIGAHRVDEHLVPVVVFNGLSQDNDAAYADLAQAVRDMRRAADGHTVTPSPWLAETLGFLLNGSDSAYGSAQTAILCGDASAPRSPEVYWRDVRRARAQDPLFGPVTNNIGPCAFWDPPRERPTTIRGDLPALLVNATGDPRTTYRNAQTVRRMWPSSRLVTLRGADQHAVYGVFGSSCADATVNTYLASGRLPATDVTCDRPSG</sequence>
<feature type="region of interest" description="Disordered" evidence="4">
    <location>
        <begin position="1"/>
        <end position="51"/>
    </location>
</feature>
<name>A0ABP7VC55_9ACTN</name>
<dbReference type="PANTHER" id="PTHR43248:SF29">
    <property type="entry name" value="TRIPEPTIDYL AMINOPEPTIDASE"/>
    <property type="match status" value="1"/>
</dbReference>
<evidence type="ECO:0000256" key="4">
    <source>
        <dbReference type="SAM" id="MobiDB-lite"/>
    </source>
</evidence>
<reference evidence="7" key="1">
    <citation type="journal article" date="2019" name="Int. J. Syst. Evol. Microbiol.">
        <title>The Global Catalogue of Microorganisms (GCM) 10K type strain sequencing project: providing services to taxonomists for standard genome sequencing and annotation.</title>
        <authorList>
            <consortium name="The Broad Institute Genomics Platform"/>
            <consortium name="The Broad Institute Genome Sequencing Center for Infectious Disease"/>
            <person name="Wu L."/>
            <person name="Ma J."/>
        </authorList>
    </citation>
    <scope>NUCLEOTIDE SEQUENCE [LARGE SCALE GENOMIC DNA]</scope>
    <source>
        <strain evidence="7">JCM 16925</strain>
    </source>
</reference>
<dbReference type="InterPro" id="IPR029058">
    <property type="entry name" value="AB_hydrolase_fold"/>
</dbReference>
<dbReference type="Pfam" id="PF08386">
    <property type="entry name" value="Abhydrolase_4"/>
    <property type="match status" value="1"/>
</dbReference>
<comment type="similarity">
    <text evidence="1">Belongs to the peptidase S33 family.</text>
</comment>
<protein>
    <submittedName>
        <fullName evidence="6">Alpha/beta hydrolase</fullName>
    </submittedName>
</protein>
<evidence type="ECO:0000256" key="3">
    <source>
        <dbReference type="ARBA" id="ARBA00022801"/>
    </source>
</evidence>
<evidence type="ECO:0000259" key="5">
    <source>
        <dbReference type="Pfam" id="PF08386"/>
    </source>
</evidence>
<dbReference type="PANTHER" id="PTHR43248">
    <property type="entry name" value="2-SUCCINYL-6-HYDROXY-2,4-CYCLOHEXADIENE-1-CARBOXYLATE SYNTHASE"/>
    <property type="match status" value="1"/>
</dbReference>
<keyword evidence="7" id="KW-1185">Reference proteome</keyword>
<feature type="domain" description="Peptidase S33 tripeptidyl aminopeptidase-like C-terminal" evidence="5">
    <location>
        <begin position="464"/>
        <end position="563"/>
    </location>
</feature>
<dbReference type="EMBL" id="BAAAZY010000011">
    <property type="protein sequence ID" value="GAA4064115.1"/>
    <property type="molecule type" value="Genomic_DNA"/>
</dbReference>
<dbReference type="InterPro" id="IPR013595">
    <property type="entry name" value="Pept_S33_TAP-like_C"/>
</dbReference>
<accession>A0ABP7VC55</accession>
<evidence type="ECO:0000313" key="6">
    <source>
        <dbReference type="EMBL" id="GAA4064115.1"/>
    </source>
</evidence>
<dbReference type="RefSeq" id="WP_345015102.1">
    <property type="nucleotide sequence ID" value="NZ_BAAAZY010000011.1"/>
</dbReference>